<reference evidence="8" key="2">
    <citation type="submission" date="2020-09" db="EMBL/GenBank/DDBJ databases">
        <authorList>
            <person name="Sun Q."/>
            <person name="Kim S."/>
        </authorList>
    </citation>
    <scope>NUCLEOTIDE SEQUENCE</scope>
    <source>
        <strain evidence="8">KCTC 32182</strain>
    </source>
</reference>
<dbReference type="Gene3D" id="1.10.760.10">
    <property type="entry name" value="Cytochrome c-like domain"/>
    <property type="match status" value="2"/>
</dbReference>
<dbReference type="Pfam" id="PF21342">
    <property type="entry name" value="SoxA-TsdA_cyt-c"/>
    <property type="match status" value="1"/>
</dbReference>
<dbReference type="PANTHER" id="PTHR35008">
    <property type="entry name" value="BLL4482 PROTEIN-RELATED"/>
    <property type="match status" value="1"/>
</dbReference>
<dbReference type="PANTHER" id="PTHR35008:SF9">
    <property type="entry name" value="CYTOCHROME C DOMAIN-CONTAINING PROTEIN"/>
    <property type="match status" value="1"/>
</dbReference>
<comment type="caution">
    <text evidence="8">The sequence shown here is derived from an EMBL/GenBank/DDBJ whole genome shotgun (WGS) entry which is preliminary data.</text>
</comment>
<accession>A0A918UB79</accession>
<dbReference type="GO" id="GO:0020037">
    <property type="term" value="F:heme binding"/>
    <property type="evidence" value="ECO:0007669"/>
    <property type="project" value="InterPro"/>
</dbReference>
<dbReference type="PROSITE" id="PS51007">
    <property type="entry name" value="CYTC"/>
    <property type="match status" value="1"/>
</dbReference>
<organism evidence="8 9">
    <name type="scientific">Paludibacterium paludis</name>
    <dbReference type="NCBI Taxonomy" id="1225769"/>
    <lineage>
        <taxon>Bacteria</taxon>
        <taxon>Pseudomonadati</taxon>
        <taxon>Pseudomonadota</taxon>
        <taxon>Betaproteobacteria</taxon>
        <taxon>Neisseriales</taxon>
        <taxon>Chromobacteriaceae</taxon>
        <taxon>Paludibacterium</taxon>
    </lineage>
</organism>
<dbReference type="InterPro" id="IPR009056">
    <property type="entry name" value="Cyt_c-like_dom"/>
</dbReference>
<dbReference type="GO" id="GO:0046872">
    <property type="term" value="F:metal ion binding"/>
    <property type="evidence" value="ECO:0007669"/>
    <property type="project" value="UniProtKB-KW"/>
</dbReference>
<keyword evidence="9" id="KW-1185">Reference proteome</keyword>
<dbReference type="SUPFAM" id="SSF46626">
    <property type="entry name" value="Cytochrome c"/>
    <property type="match status" value="2"/>
</dbReference>
<evidence type="ECO:0000256" key="2">
    <source>
        <dbReference type="ARBA" id="ARBA00022723"/>
    </source>
</evidence>
<dbReference type="InterPro" id="IPR036909">
    <property type="entry name" value="Cyt_c-like_dom_sf"/>
</dbReference>
<feature type="signal peptide" evidence="6">
    <location>
        <begin position="1"/>
        <end position="18"/>
    </location>
</feature>
<evidence type="ECO:0000256" key="5">
    <source>
        <dbReference type="SAM" id="MobiDB-lite"/>
    </source>
</evidence>
<sequence length="272" mass="29127">MMRIVAVSLLLCTGAAIAEAPFAPPADTAIPGTPEGARIRLGQRLLSDTARLLPDKVGAAMNCTSCHLGGGKVAHASPFVRVWNKYPSYNPRAGREVTLTDRINGCMLRSMNGKKLAQDSREMRAMLAYMQWLSKDVPKGTKMGGGGIGAIDKTLTPDPVRGKALYGTYCAVCHGANGEGRWRKGALVFPPLWGEKSFNIGAGMARTFTAAAWVKQNMPMAAHARGALGQGGVLSDQEALDVAEYFSHQPRPDFPGKEKDWPKGGKPADARY</sequence>
<keyword evidence="2 4" id="KW-0479">Metal-binding</keyword>
<evidence type="ECO:0000256" key="6">
    <source>
        <dbReference type="SAM" id="SignalP"/>
    </source>
</evidence>
<name>A0A918UB79_9NEIS</name>
<dbReference type="AlphaFoldDB" id="A0A918UB79"/>
<keyword evidence="6" id="KW-0732">Signal</keyword>
<dbReference type="InterPro" id="IPR051459">
    <property type="entry name" value="Cytochrome_c-type_DH"/>
</dbReference>
<evidence type="ECO:0000256" key="3">
    <source>
        <dbReference type="ARBA" id="ARBA00023004"/>
    </source>
</evidence>
<feature type="domain" description="Cytochrome c" evidence="7">
    <location>
        <begin position="157"/>
        <end position="250"/>
    </location>
</feature>
<dbReference type="Pfam" id="PF00034">
    <property type="entry name" value="Cytochrom_C"/>
    <property type="match status" value="1"/>
</dbReference>
<dbReference type="EMBL" id="BMYX01000016">
    <property type="protein sequence ID" value="GGY21701.1"/>
    <property type="molecule type" value="Genomic_DNA"/>
</dbReference>
<keyword evidence="1 4" id="KW-0349">Heme</keyword>
<dbReference type="GO" id="GO:0009055">
    <property type="term" value="F:electron transfer activity"/>
    <property type="evidence" value="ECO:0007669"/>
    <property type="project" value="InterPro"/>
</dbReference>
<feature type="region of interest" description="Disordered" evidence="5">
    <location>
        <begin position="247"/>
        <end position="272"/>
    </location>
</feature>
<dbReference type="RefSeq" id="WP_189535150.1">
    <property type="nucleotide sequence ID" value="NZ_BMYX01000016.1"/>
</dbReference>
<proteinExistence type="predicted"/>
<evidence type="ECO:0000256" key="4">
    <source>
        <dbReference type="PROSITE-ProRule" id="PRU00433"/>
    </source>
</evidence>
<evidence type="ECO:0000313" key="8">
    <source>
        <dbReference type="EMBL" id="GGY21701.1"/>
    </source>
</evidence>
<protein>
    <recommendedName>
        <fullName evidence="7">Cytochrome c domain-containing protein</fullName>
    </recommendedName>
</protein>
<reference evidence="8" key="1">
    <citation type="journal article" date="2014" name="Int. J. Syst. Evol. Microbiol.">
        <title>Complete genome sequence of Corynebacterium casei LMG S-19264T (=DSM 44701T), isolated from a smear-ripened cheese.</title>
        <authorList>
            <consortium name="US DOE Joint Genome Institute (JGI-PGF)"/>
            <person name="Walter F."/>
            <person name="Albersmeier A."/>
            <person name="Kalinowski J."/>
            <person name="Ruckert C."/>
        </authorList>
    </citation>
    <scope>NUCLEOTIDE SEQUENCE</scope>
    <source>
        <strain evidence="8">KCTC 32182</strain>
    </source>
</reference>
<evidence type="ECO:0000313" key="9">
    <source>
        <dbReference type="Proteomes" id="UP000645257"/>
    </source>
</evidence>
<evidence type="ECO:0000256" key="1">
    <source>
        <dbReference type="ARBA" id="ARBA00022617"/>
    </source>
</evidence>
<gene>
    <name evidence="8" type="ORF">GCM10011289_26730</name>
</gene>
<feature type="chain" id="PRO_5036840170" description="Cytochrome c domain-containing protein" evidence="6">
    <location>
        <begin position="19"/>
        <end position="272"/>
    </location>
</feature>
<feature type="compositionally biased region" description="Basic and acidic residues" evidence="5">
    <location>
        <begin position="250"/>
        <end position="272"/>
    </location>
</feature>
<evidence type="ECO:0000259" key="7">
    <source>
        <dbReference type="PROSITE" id="PS51007"/>
    </source>
</evidence>
<dbReference type="Proteomes" id="UP000645257">
    <property type="component" value="Unassembled WGS sequence"/>
</dbReference>
<keyword evidence="3 4" id="KW-0408">Iron</keyword>